<evidence type="ECO:0000259" key="2">
    <source>
        <dbReference type="Pfam" id="PF13472"/>
    </source>
</evidence>
<keyword evidence="4" id="KW-1185">Reference proteome</keyword>
<sequence>MPLRIVSSPSWVATDLTRLFTVIALISDIKSFILFLLKGSLKLFTLVCLLISTQVYAAPILILGDSLSASYGVDEEKGWVNLLREKLPQHEIINGSVSGETTAGGLRRLPALLESSSPSVIIVELGGNDGLRGFSPVQLKENLTKIITLSKQNNTQVLLSEVMVPPNYGARYATLFENVYKELANEHDLILMPFFMKEIATHPELMQRDGIHPNTDAQPQITQFILPWLTKAINTDRE</sequence>
<gene>
    <name evidence="3" type="ORF">FM038_014865</name>
</gene>
<dbReference type="InterPro" id="IPR013830">
    <property type="entry name" value="SGNH_hydro"/>
</dbReference>
<dbReference type="SUPFAM" id="SSF52266">
    <property type="entry name" value="SGNH hydrolase"/>
    <property type="match status" value="1"/>
</dbReference>
<dbReference type="InterPro" id="IPR051532">
    <property type="entry name" value="Ester_Hydrolysis_Enzymes"/>
</dbReference>
<feature type="transmembrane region" description="Helical" evidence="1">
    <location>
        <begin position="44"/>
        <end position="64"/>
    </location>
</feature>
<keyword evidence="1" id="KW-0812">Transmembrane</keyword>
<dbReference type="Gene3D" id="3.40.50.1110">
    <property type="entry name" value="SGNH hydrolase"/>
    <property type="match status" value="1"/>
</dbReference>
<dbReference type="InterPro" id="IPR036514">
    <property type="entry name" value="SGNH_hydro_sf"/>
</dbReference>
<organism evidence="3 4">
    <name type="scientific">Shewanella eurypsychrophilus</name>
    <dbReference type="NCBI Taxonomy" id="2593656"/>
    <lineage>
        <taxon>Bacteria</taxon>
        <taxon>Pseudomonadati</taxon>
        <taxon>Pseudomonadota</taxon>
        <taxon>Gammaproteobacteria</taxon>
        <taxon>Alteromonadales</taxon>
        <taxon>Shewanellaceae</taxon>
        <taxon>Shewanella</taxon>
    </lineage>
</organism>
<dbReference type="PANTHER" id="PTHR30383:SF24">
    <property type="entry name" value="THIOESTERASE 1_PROTEASE 1_LYSOPHOSPHOLIPASE L1"/>
    <property type="match status" value="1"/>
</dbReference>
<reference evidence="3" key="1">
    <citation type="submission" date="2021-07" db="EMBL/GenBank/DDBJ databases">
        <title>Shewanella sp. YLB-07 whole genome sequence.</title>
        <authorList>
            <person name="Yu L."/>
        </authorList>
    </citation>
    <scope>NUCLEOTIDE SEQUENCE</scope>
    <source>
        <strain evidence="3">YLB-08</strain>
    </source>
</reference>
<evidence type="ECO:0000256" key="1">
    <source>
        <dbReference type="SAM" id="Phobius"/>
    </source>
</evidence>
<keyword evidence="1" id="KW-0472">Membrane</keyword>
<keyword evidence="1" id="KW-1133">Transmembrane helix</keyword>
<evidence type="ECO:0000313" key="4">
    <source>
        <dbReference type="Proteomes" id="UP000316416"/>
    </source>
</evidence>
<evidence type="ECO:0000313" key="3">
    <source>
        <dbReference type="EMBL" id="QPG58568.1"/>
    </source>
</evidence>
<name>A0ABX6V7K8_9GAMM</name>
<accession>A0ABX6V7K8</accession>
<dbReference type="PANTHER" id="PTHR30383">
    <property type="entry name" value="THIOESTERASE 1/PROTEASE 1/LYSOPHOSPHOLIPASE L1"/>
    <property type="match status" value="1"/>
</dbReference>
<feature type="transmembrane region" description="Helical" evidence="1">
    <location>
        <begin position="20"/>
        <end position="37"/>
    </location>
</feature>
<dbReference type="Proteomes" id="UP000316416">
    <property type="component" value="Chromosome"/>
</dbReference>
<protein>
    <submittedName>
        <fullName evidence="3">Arylesterase</fullName>
    </submittedName>
</protein>
<dbReference type="CDD" id="cd01822">
    <property type="entry name" value="Lysophospholipase_L1_like"/>
    <property type="match status" value="1"/>
</dbReference>
<dbReference type="EMBL" id="CP045503">
    <property type="protein sequence ID" value="QPG58568.1"/>
    <property type="molecule type" value="Genomic_DNA"/>
</dbReference>
<dbReference type="Pfam" id="PF13472">
    <property type="entry name" value="Lipase_GDSL_2"/>
    <property type="match status" value="1"/>
</dbReference>
<feature type="domain" description="SGNH hydrolase-type esterase" evidence="2">
    <location>
        <begin position="62"/>
        <end position="216"/>
    </location>
</feature>
<proteinExistence type="predicted"/>